<accession>A0ACC1HEU5</accession>
<reference evidence="1" key="1">
    <citation type="submission" date="2022-06" db="EMBL/GenBank/DDBJ databases">
        <title>Phylogenomic reconstructions and comparative analyses of Kickxellomycotina fungi.</title>
        <authorList>
            <person name="Reynolds N.K."/>
            <person name="Stajich J.E."/>
            <person name="Barry K."/>
            <person name="Grigoriev I.V."/>
            <person name="Crous P."/>
            <person name="Smith M.E."/>
        </authorList>
    </citation>
    <scope>NUCLEOTIDE SEQUENCE</scope>
    <source>
        <strain evidence="1">RSA 2271</strain>
    </source>
</reference>
<keyword evidence="2" id="KW-1185">Reference proteome</keyword>
<evidence type="ECO:0000313" key="2">
    <source>
        <dbReference type="Proteomes" id="UP001145114"/>
    </source>
</evidence>
<comment type="caution">
    <text evidence="1">The sequence shown here is derived from an EMBL/GenBank/DDBJ whole genome shotgun (WGS) entry which is preliminary data.</text>
</comment>
<sequence>HSLRSAGLTRADELGRTNKALEFWYSWIEARSSSASIRWAVADPVLREALGRSVDRRWGKRKHLAMRASGGPHANRQEIYDSFLAQLTRGCGNNQCTNAFCHKNVPAKIARDKRQLMLLAQGLTERALVRPEQEAYQPHVRVNYGANQPAEGVRAASRSVLPEGAGSTERGSRKGLQRHDTGSKYDDKSRPRAFWYTILDRIASSSSSSSPSTSLPAATEGQGPNRALPPSPEEYQGGREVNGGRSFVASASGYAEGGAVTE</sequence>
<name>A0ACC1HEU5_9FUNG</name>
<evidence type="ECO:0000313" key="1">
    <source>
        <dbReference type="EMBL" id="KAJ1672859.1"/>
    </source>
</evidence>
<dbReference type="EMBL" id="JAMZIH010007723">
    <property type="protein sequence ID" value="KAJ1672859.1"/>
    <property type="molecule type" value="Genomic_DNA"/>
</dbReference>
<gene>
    <name evidence="1" type="ORF">EV182_006350</name>
</gene>
<dbReference type="Proteomes" id="UP001145114">
    <property type="component" value="Unassembled WGS sequence"/>
</dbReference>
<organism evidence="1 2">
    <name type="scientific">Spiromyces aspiralis</name>
    <dbReference type="NCBI Taxonomy" id="68401"/>
    <lineage>
        <taxon>Eukaryota</taxon>
        <taxon>Fungi</taxon>
        <taxon>Fungi incertae sedis</taxon>
        <taxon>Zoopagomycota</taxon>
        <taxon>Kickxellomycotina</taxon>
        <taxon>Kickxellomycetes</taxon>
        <taxon>Kickxellales</taxon>
        <taxon>Kickxellaceae</taxon>
        <taxon>Spiromyces</taxon>
    </lineage>
</organism>
<protein>
    <submittedName>
        <fullName evidence="1">Uncharacterized protein</fullName>
    </submittedName>
</protein>
<feature type="non-terminal residue" evidence="1">
    <location>
        <position position="1"/>
    </location>
</feature>
<proteinExistence type="predicted"/>